<evidence type="ECO:0000313" key="12">
    <source>
        <dbReference type="EMBL" id="KAH3662998.1"/>
    </source>
</evidence>
<dbReference type="InterPro" id="IPR014756">
    <property type="entry name" value="Ig_E-set"/>
</dbReference>
<dbReference type="Gene3D" id="2.60.40.640">
    <property type="match status" value="2"/>
</dbReference>
<feature type="binding site" evidence="7">
    <location>
        <begin position="43"/>
        <end position="48"/>
    </location>
    <ligand>
        <name>ATP</name>
        <dbReference type="ChEBI" id="CHEBI:30616"/>
    </ligand>
</feature>
<dbReference type="InterPro" id="IPR028587">
    <property type="entry name" value="AK2"/>
</dbReference>
<dbReference type="GO" id="GO:0004017">
    <property type="term" value="F:AMP kinase activity"/>
    <property type="evidence" value="ECO:0007669"/>
    <property type="project" value="UniProtKB-UniRule"/>
</dbReference>
<dbReference type="Pfam" id="PF03643">
    <property type="entry name" value="Vps26"/>
    <property type="match status" value="1"/>
</dbReference>
<dbReference type="NCBIfam" id="TIGR01351">
    <property type="entry name" value="adk"/>
    <property type="match status" value="1"/>
</dbReference>
<dbReference type="Proteomes" id="UP000788993">
    <property type="component" value="Unassembled WGS sequence"/>
</dbReference>
<evidence type="ECO:0000259" key="9">
    <source>
        <dbReference type="Pfam" id="PF03152"/>
    </source>
</evidence>
<feature type="domain" description="Adenylate kinase active site lid" evidence="10">
    <location>
        <begin position="161"/>
        <end position="196"/>
    </location>
</feature>
<comment type="caution">
    <text evidence="12">The sequence shown here is derived from an EMBL/GenBank/DDBJ whole genome shotgun (WGS) entry which is preliminary data.</text>
</comment>
<reference evidence="12" key="2">
    <citation type="submission" date="2021-01" db="EMBL/GenBank/DDBJ databases">
        <authorList>
            <person name="Schikora-Tamarit M.A."/>
        </authorList>
    </citation>
    <scope>NUCLEOTIDE SEQUENCE</scope>
    <source>
        <strain evidence="12">NCAIM Y.01608</strain>
    </source>
</reference>
<feature type="coiled-coil region" evidence="8">
    <location>
        <begin position="3"/>
        <end position="30"/>
    </location>
</feature>
<evidence type="ECO:0000256" key="1">
    <source>
        <dbReference type="ARBA" id="ARBA00009100"/>
    </source>
</evidence>
<feature type="binding site" evidence="7">
    <location>
        <position position="161"/>
    </location>
    <ligand>
        <name>ATP</name>
        <dbReference type="ChEBI" id="CHEBI:30616"/>
    </ligand>
</feature>
<dbReference type="Pfam" id="PF05191">
    <property type="entry name" value="ADK_lid"/>
    <property type="match status" value="1"/>
</dbReference>
<comment type="subunit">
    <text evidence="7">Monomer.</text>
</comment>
<evidence type="ECO:0000313" key="13">
    <source>
        <dbReference type="Proteomes" id="UP000788993"/>
    </source>
</evidence>
<evidence type="ECO:0000259" key="11">
    <source>
        <dbReference type="Pfam" id="PF24842"/>
    </source>
</evidence>
<comment type="subcellular location">
    <subcellularLocation>
        <location evidence="7">Cytoplasm</location>
        <location evidence="7">Cytosol</location>
    </subcellularLocation>
    <subcellularLocation>
        <location evidence="7">Mitochondrion intermembrane space</location>
    </subcellularLocation>
    <text evidence="7">Predominantly mitochondrial.</text>
</comment>
<comment type="similarity">
    <text evidence="7">Belongs to the adenylate kinase family. AK2 subfamily.</text>
</comment>
<keyword evidence="8" id="KW-0175">Coiled coil</keyword>
<protein>
    <recommendedName>
        <fullName evidence="7">Adenylate kinase</fullName>
        <ecNumber evidence="7">2.7.4.3</ecNumber>
    </recommendedName>
    <alternativeName>
        <fullName evidence="7">ATP-AMP transphosphorylase</fullName>
    </alternativeName>
    <alternativeName>
        <fullName evidence="7">ATP:AMP phosphotransferase</fullName>
    </alternativeName>
    <alternativeName>
        <fullName evidence="7">Adenylate kinase cytosolic and mitochondrial</fullName>
    </alternativeName>
    <alternativeName>
        <fullName evidence="7">Adenylate monophosphate kinase</fullName>
    </alternativeName>
</protein>
<dbReference type="PROSITE" id="PS00113">
    <property type="entry name" value="ADENYLATE_KINASE"/>
    <property type="match status" value="1"/>
</dbReference>
<dbReference type="InterPro" id="IPR033690">
    <property type="entry name" value="Adenylat_kinase_CS"/>
</dbReference>
<proteinExistence type="inferred from homology"/>
<dbReference type="InterPro" id="IPR028934">
    <property type="entry name" value="Vps26-related"/>
</dbReference>
<dbReference type="EMBL" id="JAEUBD010001266">
    <property type="protein sequence ID" value="KAH3662998.1"/>
    <property type="molecule type" value="Genomic_DNA"/>
</dbReference>
<evidence type="ECO:0000259" key="10">
    <source>
        <dbReference type="Pfam" id="PF05191"/>
    </source>
</evidence>
<feature type="domain" description="Ubiquitin fusion degradation protein UFD1 N-terminal subdomain 1" evidence="9">
    <location>
        <begin position="525"/>
        <end position="602"/>
    </location>
</feature>
<dbReference type="InterPro" id="IPR055417">
    <property type="entry name" value="UFD1_N1"/>
</dbReference>
<dbReference type="NCBIfam" id="NF011100">
    <property type="entry name" value="PRK14527.1"/>
    <property type="match status" value="1"/>
</dbReference>
<keyword evidence="5 7" id="KW-0067">ATP-binding</keyword>
<accession>A0A9P8NZX0</accession>
<dbReference type="EC" id="2.7.4.3" evidence="7"/>
<feature type="binding site" evidence="7">
    <location>
        <position position="194"/>
    </location>
    <ligand>
        <name>AMP</name>
        <dbReference type="ChEBI" id="CHEBI:456215"/>
    </ligand>
</feature>
<evidence type="ECO:0000256" key="7">
    <source>
        <dbReference type="HAMAP-Rule" id="MF_03168"/>
    </source>
</evidence>
<dbReference type="NCBIfam" id="NF001381">
    <property type="entry name" value="PRK00279.1-3"/>
    <property type="match status" value="1"/>
</dbReference>
<dbReference type="Pfam" id="PF00406">
    <property type="entry name" value="ADK"/>
    <property type="match status" value="1"/>
</dbReference>
<dbReference type="AlphaFoldDB" id="A0A9P8NZX0"/>
<evidence type="ECO:0000256" key="2">
    <source>
        <dbReference type="ARBA" id="ARBA00022679"/>
    </source>
</evidence>
<dbReference type="Pfam" id="PF24842">
    <property type="entry name" value="UFD1_N2"/>
    <property type="match status" value="1"/>
</dbReference>
<evidence type="ECO:0000256" key="5">
    <source>
        <dbReference type="ARBA" id="ARBA00022840"/>
    </source>
</evidence>
<dbReference type="SUPFAM" id="SSF81296">
    <property type="entry name" value="E set domains"/>
    <property type="match status" value="1"/>
</dbReference>
<feature type="domain" description="Ubiquitin fusion degradation protein UFD1 N-terminal subdomain 2" evidence="11">
    <location>
        <begin position="615"/>
        <end position="677"/>
    </location>
</feature>
<dbReference type="SUPFAM" id="SSF52540">
    <property type="entry name" value="P-loop containing nucleoside triphosphate hydrolases"/>
    <property type="match status" value="1"/>
</dbReference>
<dbReference type="GO" id="GO:0006172">
    <property type="term" value="P:ADP biosynthetic process"/>
    <property type="evidence" value="ECO:0007669"/>
    <property type="project" value="UniProtKB-UniRule"/>
</dbReference>
<keyword evidence="4 7" id="KW-0418">Kinase</keyword>
<dbReference type="InterPro" id="IPR006259">
    <property type="entry name" value="Adenyl_kin_sub"/>
</dbReference>
<dbReference type="PRINTS" id="PR00094">
    <property type="entry name" value="ADENYLTKNASE"/>
</dbReference>
<gene>
    <name evidence="7" type="primary">ADK1</name>
    <name evidence="12" type="ORF">OGATHE_004574</name>
</gene>
<dbReference type="InterPro" id="IPR007862">
    <property type="entry name" value="Adenylate_kinase_lid-dom"/>
</dbReference>
<feature type="binding site" evidence="7">
    <location>
        <position position="205"/>
    </location>
    <ligand>
        <name>AMP</name>
        <dbReference type="ChEBI" id="CHEBI:456215"/>
    </ligand>
</feature>
<keyword evidence="6 7" id="KW-0496">Mitochondrion</keyword>
<sequence>MSVEELKESVEKLENRIRALESKAGLTTKLPAALRMVLIGPPGAGKGTQAPNLKEKFCACHLATGDMLRSQVAQKTPLGLEAKKIMDQGKLVSDEIMVNMIKDELANNQECKNGFILDGFPRTIPQAEKLDQMLAENKTPLQKAIELKIDDELLVARITGRLVHPASGRSYHKIFNPPKEAMKDDVTGEPLIQRSDDNVEALKKRLVTYHEQTEPIVEYYKKAGIWSGIDASQPPKTLRLDGEDSRETVEQKGVKGRKEKLPLYKDGETVKGQVTIRTRDNKRVEHTGIKIQLLGTIETNNDGLVTDNFLSMAHELASPGELRHPETFPFEFRNVEKQYESYRGINVRLRYYLKVTVSRKSADVIREKELWVYQYQDPESADSESVVPTSSVKMDVGIEDCLHIEFEYSKNKYSLKDVIVGRIYFLLVRLKIKHMELSLIRRESCGAPPNQMNESETVVKFEIMDGAPVRGETIPIRLFLGGFDLTPTYRDVNKKFSTRTFLSLVLIDEDARRFACVEKSTAIPVHSDKIDLPASVLEFLVKQHDPLPHPLTFRLATATNVCYAGVREFSAPENTILVSGDLYEALKGEGGFPVQAELVELPKATDLSIKPLKLYKNILNWKWFLEAKLTKYYCSLTRGQTLHLEDEFGSYELLIDKLEPAPTVCIIDTDINLDVVPLNDEMAKQFLHRRLSTLFASTKVRRPISCSSLS</sequence>
<feature type="binding site" evidence="7">
    <location>
        <position position="126"/>
    </location>
    <ligand>
        <name>AMP</name>
        <dbReference type="ChEBI" id="CHEBI:456215"/>
    </ligand>
</feature>
<feature type="region of interest" description="LID" evidence="7">
    <location>
        <begin position="160"/>
        <end position="197"/>
    </location>
</feature>
<evidence type="ECO:0000256" key="3">
    <source>
        <dbReference type="ARBA" id="ARBA00022741"/>
    </source>
</evidence>
<dbReference type="InterPro" id="IPR000850">
    <property type="entry name" value="Adenylat/UMP-CMP_kin"/>
</dbReference>
<dbReference type="HAMAP" id="MF_03168">
    <property type="entry name" value="Adenylate_kinase_AK2"/>
    <property type="match status" value="1"/>
</dbReference>
<feature type="binding site" evidence="7">
    <location>
        <position position="69"/>
    </location>
    <ligand>
        <name>AMP</name>
        <dbReference type="ChEBI" id="CHEBI:456215"/>
    </ligand>
</feature>
<dbReference type="GO" id="GO:0046034">
    <property type="term" value="P:ATP metabolic process"/>
    <property type="evidence" value="ECO:0007669"/>
    <property type="project" value="UniProtKB-UniRule"/>
</dbReference>
<dbReference type="GO" id="GO:0005829">
    <property type="term" value="C:cytosol"/>
    <property type="evidence" value="ECO:0007669"/>
    <property type="project" value="UniProtKB-SubCell"/>
</dbReference>
<feature type="binding site" evidence="7">
    <location>
        <position position="233"/>
    </location>
    <ligand>
        <name>ATP</name>
        <dbReference type="ChEBI" id="CHEBI:30616"/>
    </ligand>
</feature>
<evidence type="ECO:0000256" key="6">
    <source>
        <dbReference type="ARBA" id="ARBA00023128"/>
    </source>
</evidence>
<dbReference type="InterPro" id="IPR014752">
    <property type="entry name" value="Arrestin-like_C"/>
</dbReference>
<dbReference type="GO" id="GO:0005758">
    <property type="term" value="C:mitochondrial intermembrane space"/>
    <property type="evidence" value="ECO:0007669"/>
    <property type="project" value="UniProtKB-SubCell"/>
</dbReference>
<dbReference type="PANTHER" id="PTHR12233">
    <property type="entry name" value="VACUOLAR PROTEIN SORTING 26 RELATED"/>
    <property type="match status" value="1"/>
</dbReference>
<feature type="region of interest" description="NMPbind" evidence="7">
    <location>
        <begin position="63"/>
        <end position="92"/>
    </location>
</feature>
<evidence type="ECO:0000256" key="4">
    <source>
        <dbReference type="ARBA" id="ARBA00022777"/>
    </source>
</evidence>
<feature type="binding site" evidence="7">
    <location>
        <begin position="90"/>
        <end position="92"/>
    </location>
    <ligand>
        <name>AMP</name>
        <dbReference type="ChEBI" id="CHEBI:456215"/>
    </ligand>
</feature>
<dbReference type="FunFam" id="3.40.50.300:FF:000106">
    <property type="entry name" value="Adenylate kinase mitochondrial"/>
    <property type="match status" value="1"/>
</dbReference>
<keyword evidence="2 7" id="KW-0808">Transferase</keyword>
<dbReference type="GO" id="GO:0005524">
    <property type="term" value="F:ATP binding"/>
    <property type="evidence" value="ECO:0007669"/>
    <property type="project" value="UniProtKB-KW"/>
</dbReference>
<dbReference type="GO" id="GO:0046033">
    <property type="term" value="P:AMP metabolic process"/>
    <property type="evidence" value="ECO:0007669"/>
    <property type="project" value="UniProtKB-UniRule"/>
</dbReference>
<comment type="catalytic activity">
    <reaction evidence="7">
        <text>AMP + ATP = 2 ADP</text>
        <dbReference type="Rhea" id="RHEA:12973"/>
        <dbReference type="ChEBI" id="CHEBI:30616"/>
        <dbReference type="ChEBI" id="CHEBI:456215"/>
        <dbReference type="ChEBI" id="CHEBI:456216"/>
        <dbReference type="EC" id="2.7.4.3"/>
    </reaction>
</comment>
<comment type="function">
    <text evidence="7">Catalyzes the reversible transfer of the terminal phosphate group between ATP and AMP. Plays an important role in cellular energy homeostasis and in adenine nucleotide metabolism. Adenylate kinase activity is critical for regulation of the phosphate utilization and the AMP de novo biosynthesis pathways.</text>
</comment>
<dbReference type="Gene3D" id="3.10.330.10">
    <property type="match status" value="1"/>
</dbReference>
<dbReference type="GO" id="GO:0006886">
    <property type="term" value="P:intracellular protein transport"/>
    <property type="evidence" value="ECO:0007669"/>
    <property type="project" value="InterPro"/>
</dbReference>
<feature type="binding site" evidence="7">
    <location>
        <position position="64"/>
    </location>
    <ligand>
        <name>AMP</name>
        <dbReference type="ChEBI" id="CHEBI:456215"/>
    </ligand>
</feature>
<keyword evidence="3 7" id="KW-0547">Nucleotide-binding</keyword>
<feature type="binding site" evidence="7">
    <location>
        <begin position="119"/>
        <end position="122"/>
    </location>
    <ligand>
        <name>AMP</name>
        <dbReference type="ChEBI" id="CHEBI:456215"/>
    </ligand>
</feature>
<dbReference type="InterPro" id="IPR055418">
    <property type="entry name" value="UFD1_N2"/>
</dbReference>
<comment type="similarity">
    <text evidence="1">Belongs to the VPS26 family.</text>
</comment>
<organism evidence="12 13">
    <name type="scientific">Ogataea polymorpha</name>
    <dbReference type="NCBI Taxonomy" id="460523"/>
    <lineage>
        <taxon>Eukaryota</taxon>
        <taxon>Fungi</taxon>
        <taxon>Dikarya</taxon>
        <taxon>Ascomycota</taxon>
        <taxon>Saccharomycotina</taxon>
        <taxon>Pichiomycetes</taxon>
        <taxon>Pichiales</taxon>
        <taxon>Pichiaceae</taxon>
        <taxon>Ogataea</taxon>
    </lineage>
</organism>
<dbReference type="Pfam" id="PF03152">
    <property type="entry name" value="UFD1_N1"/>
    <property type="match status" value="1"/>
</dbReference>
<keyword evidence="13" id="KW-1185">Reference proteome</keyword>
<keyword evidence="7" id="KW-0963">Cytoplasm</keyword>
<name>A0A9P8NZX0_9ASCO</name>
<reference evidence="12" key="1">
    <citation type="journal article" date="2021" name="Open Biol.">
        <title>Shared evolutionary footprints suggest mitochondrial oxidative damage underlies multiple complex I losses in fungi.</title>
        <authorList>
            <person name="Schikora-Tamarit M.A."/>
            <person name="Marcet-Houben M."/>
            <person name="Nosek J."/>
            <person name="Gabaldon T."/>
        </authorList>
    </citation>
    <scope>NUCLEOTIDE SEQUENCE</scope>
    <source>
        <strain evidence="12">NCAIM Y.01608</strain>
    </source>
</reference>
<evidence type="ECO:0000256" key="8">
    <source>
        <dbReference type="SAM" id="Coils"/>
    </source>
</evidence>
<feature type="binding site" evidence="7">
    <location>
        <begin position="170"/>
        <end position="171"/>
    </location>
    <ligand>
        <name>ATP</name>
        <dbReference type="ChEBI" id="CHEBI:30616"/>
    </ligand>
</feature>
<dbReference type="InterPro" id="IPR027417">
    <property type="entry name" value="P-loop_NTPase"/>
</dbReference>
<dbReference type="CDD" id="cd01428">
    <property type="entry name" value="ADK"/>
    <property type="match status" value="1"/>
</dbReference>
<dbReference type="HAMAP" id="MF_00235">
    <property type="entry name" value="Adenylate_kinase_Adk"/>
    <property type="match status" value="1"/>
</dbReference>
<dbReference type="Gene3D" id="3.40.50.300">
    <property type="entry name" value="P-loop containing nucleotide triphosphate hydrolases"/>
    <property type="match status" value="1"/>
</dbReference>
<comment type="domain">
    <text evidence="7">Consists of three domains, a large central CORE domain and two small peripheral domains, NMPbind and LID, which undergo movements during catalysis. The LID domain closes over the site of phosphoryl transfer upon ATP binding. Assembling and dissambling the active center during each catalytic cycle provides an effective means to prevent ATP hydrolysis.</text>
</comment>